<keyword evidence="2" id="KW-1185">Reference proteome</keyword>
<dbReference type="KEGG" id="nfn:NFRAN_2450"/>
<gene>
    <name evidence="1" type="ORF">NFRAN_2450</name>
</gene>
<dbReference type="AlphaFoldDB" id="A0A484IAK2"/>
<organism evidence="1 2">
    <name type="scientific">Candidatus Nitrosocosmicus franklandianus</name>
    <dbReference type="NCBI Taxonomy" id="1798806"/>
    <lineage>
        <taxon>Archaea</taxon>
        <taxon>Nitrososphaerota</taxon>
        <taxon>Nitrososphaeria</taxon>
        <taxon>Nitrososphaerales</taxon>
        <taxon>Nitrososphaeraceae</taxon>
        <taxon>Candidatus Nitrosocosmicus</taxon>
    </lineage>
</organism>
<sequence length="192" mass="21556">MMIRYSTLYRKRIKNTQTVQDDGFGFHLNPSKLIKMSIIIGILFSFSIAIDKMLKSDLEVYAQTEQKQQHQSEAENSSSEQISIKLDSVKFTSLDNSGNNQLKVDITYKTNDPKLVNTFMHGVMKVYTIDGTLIKTSSIPIGYILGQAGPMHFATTIDDKSIHHVKAEIAMTDSSKLVKISNTIEVDATFEN</sequence>
<reference evidence="1 2" key="1">
    <citation type="submission" date="2019-02" db="EMBL/GenBank/DDBJ databases">
        <authorList>
            <person name="Lehtovirta-Morley E L."/>
        </authorList>
    </citation>
    <scope>NUCLEOTIDE SEQUENCE [LARGE SCALE GENOMIC DNA]</scope>
    <source>
        <strain evidence="1">NFRAN1</strain>
    </source>
</reference>
<dbReference type="RefSeq" id="WP_134484887.1">
    <property type="nucleotide sequence ID" value="NZ_LR216287.1"/>
</dbReference>
<evidence type="ECO:0000313" key="2">
    <source>
        <dbReference type="Proteomes" id="UP000294299"/>
    </source>
</evidence>
<dbReference type="Proteomes" id="UP000294299">
    <property type="component" value="Chromosome NFRAN"/>
</dbReference>
<accession>A0A484IAK2</accession>
<name>A0A484IAK2_9ARCH</name>
<dbReference type="OrthoDB" id="12234at2157"/>
<evidence type="ECO:0000313" key="1">
    <source>
        <dbReference type="EMBL" id="VFJ14772.1"/>
    </source>
</evidence>
<proteinExistence type="predicted"/>
<protein>
    <submittedName>
        <fullName evidence="1">Uncharacterized protein</fullName>
    </submittedName>
</protein>
<dbReference type="GeneID" id="39421647"/>
<dbReference type="EMBL" id="LR216287">
    <property type="protein sequence ID" value="VFJ14772.1"/>
    <property type="molecule type" value="Genomic_DNA"/>
</dbReference>